<comment type="similarity">
    <text evidence="6">Belongs to the TVP38/TMEM64 family.</text>
</comment>
<gene>
    <name evidence="8" type="ORF">M3P05_10225</name>
</gene>
<dbReference type="PANTHER" id="PTHR12677:SF59">
    <property type="entry name" value="GOLGI APPARATUS MEMBRANE PROTEIN TVP38-RELATED"/>
    <property type="match status" value="1"/>
</dbReference>
<dbReference type="EMBL" id="JAMFLX010000012">
    <property type="protein sequence ID" value="MCL6270297.1"/>
    <property type="molecule type" value="Genomic_DNA"/>
</dbReference>
<keyword evidence="2 6" id="KW-1003">Cell membrane</keyword>
<reference evidence="8 9" key="1">
    <citation type="submission" date="2022-05" db="EMBL/GenBank/DDBJ databases">
        <authorList>
            <person name="Park J.-S."/>
        </authorList>
    </citation>
    <scope>NUCLEOTIDE SEQUENCE [LARGE SCALE GENOMIC DNA]</scope>
    <source>
        <strain evidence="8 9">2012CJ34-2</strain>
    </source>
</reference>
<keyword evidence="3 6" id="KW-0812">Transmembrane</keyword>
<dbReference type="Pfam" id="PF09335">
    <property type="entry name" value="VTT_dom"/>
    <property type="match status" value="1"/>
</dbReference>
<keyword evidence="5 6" id="KW-0472">Membrane</keyword>
<comment type="subcellular location">
    <subcellularLocation>
        <location evidence="1 6">Cell membrane</location>
        <topology evidence="1 6">Multi-pass membrane protein</topology>
    </subcellularLocation>
</comment>
<evidence type="ECO:0000256" key="2">
    <source>
        <dbReference type="ARBA" id="ARBA00022475"/>
    </source>
</evidence>
<dbReference type="Proteomes" id="UP001203338">
    <property type="component" value="Unassembled WGS sequence"/>
</dbReference>
<evidence type="ECO:0000256" key="3">
    <source>
        <dbReference type="ARBA" id="ARBA00022692"/>
    </source>
</evidence>
<feature type="transmembrane region" description="Helical" evidence="6">
    <location>
        <begin position="13"/>
        <end position="36"/>
    </location>
</feature>
<feature type="transmembrane region" description="Helical" evidence="6">
    <location>
        <begin position="166"/>
        <end position="190"/>
    </location>
</feature>
<dbReference type="RefSeq" id="WP_249699484.1">
    <property type="nucleotide sequence ID" value="NZ_JAMFLX010000012.1"/>
</dbReference>
<protein>
    <recommendedName>
        <fullName evidence="6">TVP38/TMEM64 family membrane protein</fullName>
    </recommendedName>
</protein>
<name>A0ABT0PFY7_9GAMM</name>
<accession>A0ABT0PFY7</accession>
<dbReference type="PANTHER" id="PTHR12677">
    <property type="entry name" value="GOLGI APPARATUS MEMBRANE PROTEIN TVP38-RELATED"/>
    <property type="match status" value="1"/>
</dbReference>
<dbReference type="InterPro" id="IPR032816">
    <property type="entry name" value="VTT_dom"/>
</dbReference>
<feature type="domain" description="VTT" evidence="7">
    <location>
        <begin position="71"/>
        <end position="187"/>
    </location>
</feature>
<evidence type="ECO:0000259" key="7">
    <source>
        <dbReference type="Pfam" id="PF09335"/>
    </source>
</evidence>
<evidence type="ECO:0000256" key="6">
    <source>
        <dbReference type="RuleBase" id="RU366058"/>
    </source>
</evidence>
<evidence type="ECO:0000313" key="8">
    <source>
        <dbReference type="EMBL" id="MCL6270297.1"/>
    </source>
</evidence>
<feature type="transmembrane region" description="Helical" evidence="6">
    <location>
        <begin position="202"/>
        <end position="222"/>
    </location>
</feature>
<evidence type="ECO:0000256" key="1">
    <source>
        <dbReference type="ARBA" id="ARBA00004651"/>
    </source>
</evidence>
<feature type="transmembrane region" description="Helical" evidence="6">
    <location>
        <begin position="48"/>
        <end position="71"/>
    </location>
</feature>
<proteinExistence type="inferred from homology"/>
<dbReference type="InterPro" id="IPR015414">
    <property type="entry name" value="TMEM64"/>
</dbReference>
<evidence type="ECO:0000256" key="5">
    <source>
        <dbReference type="ARBA" id="ARBA00023136"/>
    </source>
</evidence>
<keyword evidence="9" id="KW-1185">Reference proteome</keyword>
<comment type="caution">
    <text evidence="8">The sequence shown here is derived from an EMBL/GenBank/DDBJ whole genome shotgun (WGS) entry which is preliminary data.</text>
</comment>
<sequence>MTSSQPTANKGKLIVIVSVLVIAIATLHQFGVFDYLTLDNLKAIQTWITSYGVLAPLIYIGLYIAACLFFLPGSPVTIVAAIIWGPLLGAFYSLVGASLGAACAFLVARYAARDMVEGWATNNTAFRKIDEGVSRQGWRMLMITRLVPVFPFNLQNYAYGLTGIGFWTYSLLTTLFIIPGTIAFCFMAGAISSGEGMSSETFIYLGIGAICFVGVSLLPSLLKKKGMVAESH</sequence>
<evidence type="ECO:0000256" key="4">
    <source>
        <dbReference type="ARBA" id="ARBA00022989"/>
    </source>
</evidence>
<feature type="transmembrane region" description="Helical" evidence="6">
    <location>
        <begin position="83"/>
        <end position="108"/>
    </location>
</feature>
<keyword evidence="4 6" id="KW-1133">Transmembrane helix</keyword>
<evidence type="ECO:0000313" key="9">
    <source>
        <dbReference type="Proteomes" id="UP001203338"/>
    </source>
</evidence>
<organism evidence="8 9">
    <name type="scientific">Parendozoicomonas callyspongiae</name>
    <dbReference type="NCBI Taxonomy" id="2942213"/>
    <lineage>
        <taxon>Bacteria</taxon>
        <taxon>Pseudomonadati</taxon>
        <taxon>Pseudomonadota</taxon>
        <taxon>Gammaproteobacteria</taxon>
        <taxon>Oceanospirillales</taxon>
        <taxon>Endozoicomonadaceae</taxon>
        <taxon>Parendozoicomonas</taxon>
    </lineage>
</organism>